<evidence type="ECO:0000256" key="3">
    <source>
        <dbReference type="SAM" id="SignalP"/>
    </source>
</evidence>
<protein>
    <submittedName>
        <fullName evidence="4">RcnB family protein</fullName>
    </submittedName>
</protein>
<dbReference type="Gene3D" id="3.10.450.160">
    <property type="entry name" value="inner membrane protein cigr"/>
    <property type="match status" value="1"/>
</dbReference>
<reference evidence="4 5" key="1">
    <citation type="journal article" date="2021" name="Microorganisms">
        <title>Acidisoma silvae sp. nov. and Acidisomacellulosilytica sp. nov., Two Acidophilic Bacteria Isolated from Decaying Wood, Hydrolyzing Cellulose and Producing Poly-3-hydroxybutyrate.</title>
        <authorList>
            <person name="Mieszkin S."/>
            <person name="Pouder E."/>
            <person name="Uroz S."/>
            <person name="Simon-Colin C."/>
            <person name="Alain K."/>
        </authorList>
    </citation>
    <scope>NUCLEOTIDE SEQUENCE [LARGE SCALE GENOMIC DNA]</scope>
    <source>
        <strain evidence="4 5">HW T5.17</strain>
    </source>
</reference>
<feature type="signal peptide" evidence="3">
    <location>
        <begin position="1"/>
        <end position="22"/>
    </location>
</feature>
<comment type="caution">
    <text evidence="4">The sequence shown here is derived from an EMBL/GenBank/DDBJ whole genome shotgun (WGS) entry which is preliminary data.</text>
</comment>
<dbReference type="Proteomes" id="UP000721844">
    <property type="component" value="Unassembled WGS sequence"/>
</dbReference>
<dbReference type="RefSeq" id="WP_227306806.1">
    <property type="nucleotide sequence ID" value="NZ_JAESVA010000002.1"/>
</dbReference>
<accession>A0A964E3F1</accession>
<keyword evidence="2" id="KW-1133">Transmembrane helix</keyword>
<evidence type="ECO:0000256" key="1">
    <source>
        <dbReference type="SAM" id="MobiDB-lite"/>
    </source>
</evidence>
<organism evidence="4 5">
    <name type="scientific">Acidisoma cellulosilyticum</name>
    <dbReference type="NCBI Taxonomy" id="2802395"/>
    <lineage>
        <taxon>Bacteria</taxon>
        <taxon>Pseudomonadati</taxon>
        <taxon>Pseudomonadota</taxon>
        <taxon>Alphaproteobacteria</taxon>
        <taxon>Acetobacterales</taxon>
        <taxon>Acidocellaceae</taxon>
        <taxon>Acidisoma</taxon>
    </lineage>
</organism>
<keyword evidence="5" id="KW-1185">Reference proteome</keyword>
<proteinExistence type="predicted"/>
<gene>
    <name evidence="4" type="ORF">ACELLULO517_08160</name>
</gene>
<dbReference type="InterPro" id="IPR024572">
    <property type="entry name" value="RcnB"/>
</dbReference>
<feature type="region of interest" description="Disordered" evidence="1">
    <location>
        <begin position="23"/>
        <end position="89"/>
    </location>
</feature>
<name>A0A964E3F1_9PROT</name>
<dbReference type="Pfam" id="PF11776">
    <property type="entry name" value="RcnB"/>
    <property type="match status" value="1"/>
</dbReference>
<feature type="compositionally biased region" description="Low complexity" evidence="1">
    <location>
        <begin position="36"/>
        <end position="45"/>
    </location>
</feature>
<evidence type="ECO:0000256" key="2">
    <source>
        <dbReference type="SAM" id="Phobius"/>
    </source>
</evidence>
<keyword evidence="2" id="KW-0472">Membrane</keyword>
<sequence length="136" mass="14191">MKRLLTAAVAVAMMASPVGAFAQNWQGGGGQPPPQQQHGGHPPQQGHGGPGGGRPPGPPGGPGMHGPQHQGDWRQGQRFDVPPGQRRVVNDWHHHHGLYAPPPGQQWVEYNNQYMLVAITSGIIGAVLGAAAAGSY</sequence>
<evidence type="ECO:0000313" key="5">
    <source>
        <dbReference type="Proteomes" id="UP000721844"/>
    </source>
</evidence>
<keyword evidence="2" id="KW-0812">Transmembrane</keyword>
<dbReference type="EMBL" id="JAESVA010000002">
    <property type="protein sequence ID" value="MCB8880202.1"/>
    <property type="molecule type" value="Genomic_DNA"/>
</dbReference>
<dbReference type="AlphaFoldDB" id="A0A964E3F1"/>
<feature type="chain" id="PRO_5038018614" evidence="3">
    <location>
        <begin position="23"/>
        <end position="136"/>
    </location>
</feature>
<keyword evidence="3" id="KW-0732">Signal</keyword>
<feature type="transmembrane region" description="Helical" evidence="2">
    <location>
        <begin position="114"/>
        <end position="133"/>
    </location>
</feature>
<evidence type="ECO:0000313" key="4">
    <source>
        <dbReference type="EMBL" id="MCB8880202.1"/>
    </source>
</evidence>